<keyword evidence="2" id="KW-1185">Reference proteome</keyword>
<sequence>MQSQLTIMNQELQLMRVLDAEPINMQPQEQQEAEGEASNWVHSNILDLSNIYGAAFVCCEKETLALLMRLDERKEAMKVQEDELRWGTEGI</sequence>
<reference evidence="1 2" key="1">
    <citation type="journal article" date="2021" name="bioRxiv">
        <title>Chromosome-scale and haplotype-resolved genome assembly of a tetraploid potato cultivar.</title>
        <authorList>
            <person name="Sun H."/>
            <person name="Jiao W.-B."/>
            <person name="Krause K."/>
            <person name="Campoy J.A."/>
            <person name="Goel M."/>
            <person name="Folz-Donahue K."/>
            <person name="Kukat C."/>
            <person name="Huettel B."/>
            <person name="Schneeberger K."/>
        </authorList>
    </citation>
    <scope>NUCLEOTIDE SEQUENCE [LARGE SCALE GENOMIC DNA]</scope>
    <source>
        <strain evidence="1">SolTubOtavaFocal</strain>
        <tissue evidence="1">Leaves</tissue>
    </source>
</reference>
<comment type="caution">
    <text evidence="1">The sequence shown here is derived from an EMBL/GenBank/DDBJ whole genome shotgun (WGS) entry which is preliminary data.</text>
</comment>
<evidence type="ECO:0000313" key="1">
    <source>
        <dbReference type="EMBL" id="KAH0773088.1"/>
    </source>
</evidence>
<protein>
    <submittedName>
        <fullName evidence="1">Uncharacterized protein</fullName>
    </submittedName>
</protein>
<proteinExistence type="predicted"/>
<name>A0ABQ7VX66_SOLTU</name>
<dbReference type="EMBL" id="JAIVGD010000005">
    <property type="protein sequence ID" value="KAH0773088.1"/>
    <property type="molecule type" value="Genomic_DNA"/>
</dbReference>
<accession>A0ABQ7VX66</accession>
<evidence type="ECO:0000313" key="2">
    <source>
        <dbReference type="Proteomes" id="UP000826656"/>
    </source>
</evidence>
<gene>
    <name evidence="1" type="ORF">KY290_010225</name>
</gene>
<organism evidence="1 2">
    <name type="scientific">Solanum tuberosum</name>
    <name type="common">Potato</name>
    <dbReference type="NCBI Taxonomy" id="4113"/>
    <lineage>
        <taxon>Eukaryota</taxon>
        <taxon>Viridiplantae</taxon>
        <taxon>Streptophyta</taxon>
        <taxon>Embryophyta</taxon>
        <taxon>Tracheophyta</taxon>
        <taxon>Spermatophyta</taxon>
        <taxon>Magnoliopsida</taxon>
        <taxon>eudicotyledons</taxon>
        <taxon>Gunneridae</taxon>
        <taxon>Pentapetalae</taxon>
        <taxon>asterids</taxon>
        <taxon>lamiids</taxon>
        <taxon>Solanales</taxon>
        <taxon>Solanaceae</taxon>
        <taxon>Solanoideae</taxon>
        <taxon>Solaneae</taxon>
        <taxon>Solanum</taxon>
    </lineage>
</organism>
<dbReference type="Proteomes" id="UP000826656">
    <property type="component" value="Unassembled WGS sequence"/>
</dbReference>